<evidence type="ECO:0000256" key="3">
    <source>
        <dbReference type="ARBA" id="ARBA00022723"/>
    </source>
</evidence>
<proteinExistence type="predicted"/>
<dbReference type="SUPFAM" id="SSF55856">
    <property type="entry name" value="Cytochrome b5-like heme/steroid binding domain"/>
    <property type="match status" value="1"/>
</dbReference>
<feature type="domain" description="Cytochrome b5 heme-binding" evidence="7">
    <location>
        <begin position="488"/>
        <end position="568"/>
    </location>
</feature>
<name>A0A813D7Y0_POLGL</name>
<dbReference type="InterPro" id="IPR029065">
    <property type="entry name" value="Enolase_C-like"/>
</dbReference>
<comment type="caution">
    <text evidence="8">The sequence shown here is derived from an EMBL/GenBank/DDBJ whole genome shotgun (WGS) entry which is preliminary data.</text>
</comment>
<dbReference type="InterPro" id="IPR036400">
    <property type="entry name" value="Cyt_B5-like_heme/steroid_sf"/>
</dbReference>
<dbReference type="Pfam" id="PF13378">
    <property type="entry name" value="MR_MLE_C"/>
    <property type="match status" value="1"/>
</dbReference>
<dbReference type="SMART" id="SM01117">
    <property type="entry name" value="Cyt-b5"/>
    <property type="match status" value="1"/>
</dbReference>
<reference evidence="8" key="1">
    <citation type="submission" date="2021-02" db="EMBL/GenBank/DDBJ databases">
        <authorList>
            <person name="Dougan E. K."/>
            <person name="Rhodes N."/>
            <person name="Thang M."/>
            <person name="Chan C."/>
        </authorList>
    </citation>
    <scope>NUCLEOTIDE SEQUENCE</scope>
</reference>
<dbReference type="GO" id="GO:0005506">
    <property type="term" value="F:iron ion binding"/>
    <property type="evidence" value="ECO:0007669"/>
    <property type="project" value="InterPro"/>
</dbReference>
<dbReference type="PANTHER" id="PTHR13794">
    <property type="entry name" value="ENOLASE SUPERFAMILY, MANDELATE RACEMASE"/>
    <property type="match status" value="1"/>
</dbReference>
<evidence type="ECO:0000256" key="2">
    <source>
        <dbReference type="ARBA" id="ARBA00022617"/>
    </source>
</evidence>
<dbReference type="OrthoDB" id="413990at2759"/>
<keyword evidence="2" id="KW-0349">Heme</keyword>
<evidence type="ECO:0000313" key="9">
    <source>
        <dbReference type="Proteomes" id="UP000654075"/>
    </source>
</evidence>
<sequence>DGYEEVRKAVGNTGLMLTTGEHEYTRFGFKQLIDRKAAHILQPDITWLGGITEARRVMALAAANDVLVVPHGSSIYSYHLQFAFVNAPLGEFINLSADSCEIKPYFGGLFPDEPLPKDGKITLEQINKPGFGCTLKKDGLRRPYARSPEASAANRALNLAAEKAQADAKPVMPLVGSYMPGLDANRHWVTYGSLFGVALKLAKYDPANQYEPGAEGPVSMLRSETGNLEREITFTTLGWLQSAGWQCLFTTLWARGILPVYTDFFAFPAYSVLLMVGLTCWREVHFYCAHRGMHPWWDRKNGLLDGDIGAFLYRHVHSLHHKSYNPGPWSGLCMHPVEHFFYYTCATLPPLLLSMHPLHFLYTKFHADIAPIGGHDGHHSPSSAGDFHWLHHAKFECNYGVPFPYNFDKLFGTWVDYEEFKVTGELNCGEWAKAQMGSAVEVLDKKEKAKDNSNDAKAAPLSKDAEATPVSGDAEPLLTGKMTLTSGGPMFSMEEVQRHKSKDDCWIVLYGRVLNLTEFLPKHPGGEKVVLGMAGKNATASFEGIHASTGGFDLVRKWAPAAALGSVAGYAGQAPPAPKAVSAAKYQPLHLLVPVLLASLAGVALGR</sequence>
<organism evidence="8 9">
    <name type="scientific">Polarella glacialis</name>
    <name type="common">Dinoflagellate</name>
    <dbReference type="NCBI Taxonomy" id="89957"/>
    <lineage>
        <taxon>Eukaryota</taxon>
        <taxon>Sar</taxon>
        <taxon>Alveolata</taxon>
        <taxon>Dinophyceae</taxon>
        <taxon>Suessiales</taxon>
        <taxon>Suessiaceae</taxon>
        <taxon>Polarella</taxon>
    </lineage>
</organism>
<dbReference type="GO" id="GO:0016052">
    <property type="term" value="P:carbohydrate catabolic process"/>
    <property type="evidence" value="ECO:0007669"/>
    <property type="project" value="TreeGrafter"/>
</dbReference>
<dbReference type="GO" id="GO:0000287">
    <property type="term" value="F:magnesium ion binding"/>
    <property type="evidence" value="ECO:0007669"/>
    <property type="project" value="TreeGrafter"/>
</dbReference>
<dbReference type="GO" id="GO:0016491">
    <property type="term" value="F:oxidoreductase activity"/>
    <property type="evidence" value="ECO:0007669"/>
    <property type="project" value="InterPro"/>
</dbReference>
<protein>
    <recommendedName>
        <fullName evidence="7">Cytochrome b5 heme-binding domain-containing protein</fullName>
    </recommendedName>
</protein>
<evidence type="ECO:0000313" key="8">
    <source>
        <dbReference type="EMBL" id="CAE8584026.1"/>
    </source>
</evidence>
<gene>
    <name evidence="8" type="ORF">PGLA1383_LOCUS2971</name>
</gene>
<dbReference type="Proteomes" id="UP000654075">
    <property type="component" value="Unassembled WGS sequence"/>
</dbReference>
<dbReference type="GO" id="GO:0020037">
    <property type="term" value="F:heme binding"/>
    <property type="evidence" value="ECO:0007669"/>
    <property type="project" value="InterPro"/>
</dbReference>
<dbReference type="InterPro" id="IPR036849">
    <property type="entry name" value="Enolase-like_C_sf"/>
</dbReference>
<feature type="region of interest" description="Disordered" evidence="6">
    <location>
        <begin position="446"/>
        <end position="477"/>
    </location>
</feature>
<dbReference type="InterPro" id="IPR006694">
    <property type="entry name" value="Fatty_acid_hydroxylase"/>
</dbReference>
<feature type="non-terminal residue" evidence="8">
    <location>
        <position position="1"/>
    </location>
</feature>
<evidence type="ECO:0000256" key="6">
    <source>
        <dbReference type="SAM" id="MobiDB-lite"/>
    </source>
</evidence>
<dbReference type="Gene3D" id="3.20.20.120">
    <property type="entry name" value="Enolase-like C-terminal domain"/>
    <property type="match status" value="1"/>
</dbReference>
<dbReference type="GO" id="GO:0008610">
    <property type="term" value="P:lipid biosynthetic process"/>
    <property type="evidence" value="ECO:0007669"/>
    <property type="project" value="InterPro"/>
</dbReference>
<dbReference type="GO" id="GO:0016836">
    <property type="term" value="F:hydro-lyase activity"/>
    <property type="evidence" value="ECO:0007669"/>
    <property type="project" value="TreeGrafter"/>
</dbReference>
<evidence type="ECO:0000256" key="5">
    <source>
        <dbReference type="ARBA" id="ARBA00023004"/>
    </source>
</evidence>
<evidence type="ECO:0000259" key="7">
    <source>
        <dbReference type="PROSITE" id="PS50255"/>
    </source>
</evidence>
<dbReference type="PROSITE" id="PS00191">
    <property type="entry name" value="CYTOCHROME_B5_1"/>
    <property type="match status" value="1"/>
</dbReference>
<accession>A0A813D7Y0</accession>
<comment type="cofactor">
    <cofactor evidence="1">
        <name>Mg(2+)</name>
        <dbReference type="ChEBI" id="CHEBI:18420"/>
    </cofactor>
</comment>
<dbReference type="SUPFAM" id="SSF51604">
    <property type="entry name" value="Enolase C-terminal domain-like"/>
    <property type="match status" value="1"/>
</dbReference>
<dbReference type="PANTHER" id="PTHR13794:SF58">
    <property type="entry name" value="MITOCHONDRIAL ENOLASE SUPERFAMILY MEMBER 1"/>
    <property type="match status" value="1"/>
</dbReference>
<keyword evidence="5" id="KW-0408">Iron</keyword>
<dbReference type="Pfam" id="PF00173">
    <property type="entry name" value="Cyt-b5"/>
    <property type="match status" value="1"/>
</dbReference>
<dbReference type="EMBL" id="CAJNNV010000986">
    <property type="protein sequence ID" value="CAE8584026.1"/>
    <property type="molecule type" value="Genomic_DNA"/>
</dbReference>
<dbReference type="InterPro" id="IPR001199">
    <property type="entry name" value="Cyt_B5-like_heme/steroid-bd"/>
</dbReference>
<dbReference type="AlphaFoldDB" id="A0A813D7Y0"/>
<evidence type="ECO:0000256" key="1">
    <source>
        <dbReference type="ARBA" id="ARBA00001946"/>
    </source>
</evidence>
<dbReference type="InterPro" id="IPR018506">
    <property type="entry name" value="Cyt_B5_heme-BS"/>
</dbReference>
<dbReference type="Gene3D" id="3.10.120.10">
    <property type="entry name" value="Cytochrome b5-like heme/steroid binding domain"/>
    <property type="match status" value="1"/>
</dbReference>
<keyword evidence="3" id="KW-0479">Metal-binding</keyword>
<dbReference type="InterPro" id="IPR046945">
    <property type="entry name" value="RHMD-like"/>
</dbReference>
<keyword evidence="9" id="KW-1185">Reference proteome</keyword>
<evidence type="ECO:0000256" key="4">
    <source>
        <dbReference type="ARBA" id="ARBA00022842"/>
    </source>
</evidence>
<keyword evidence="4" id="KW-0460">Magnesium</keyword>
<dbReference type="PROSITE" id="PS50255">
    <property type="entry name" value="CYTOCHROME_B5_2"/>
    <property type="match status" value="1"/>
</dbReference>
<dbReference type="Pfam" id="PF04116">
    <property type="entry name" value="FA_hydroxylase"/>
    <property type="match status" value="1"/>
</dbReference>